<dbReference type="Proteomes" id="UP000286976">
    <property type="component" value="Unassembled WGS sequence"/>
</dbReference>
<comment type="caution">
    <text evidence="2">The sequence shown here is derived from an EMBL/GenBank/DDBJ whole genome shotgun (WGS) entry which is preliminary data.</text>
</comment>
<dbReference type="PIRSF" id="PIRSF005610">
    <property type="entry name" value="SirB"/>
    <property type="match status" value="1"/>
</dbReference>
<protein>
    <submittedName>
        <fullName evidence="2">Invasion protein</fullName>
    </submittedName>
</protein>
<dbReference type="OrthoDB" id="5588650at2"/>
<dbReference type="Pfam" id="PF04247">
    <property type="entry name" value="SirB"/>
    <property type="match status" value="1"/>
</dbReference>
<dbReference type="PANTHER" id="PTHR39594">
    <property type="entry name" value="PROTEIN YCHQ"/>
    <property type="match status" value="1"/>
</dbReference>
<feature type="transmembrane region" description="Helical" evidence="1">
    <location>
        <begin position="98"/>
        <end position="118"/>
    </location>
</feature>
<keyword evidence="3" id="KW-1185">Reference proteome</keyword>
<keyword evidence="1" id="KW-1133">Transmembrane helix</keyword>
<name>A0A432X7A8_9GAMM</name>
<evidence type="ECO:0000313" key="2">
    <source>
        <dbReference type="EMBL" id="RUO42754.1"/>
    </source>
</evidence>
<dbReference type="AlphaFoldDB" id="A0A432X7A8"/>
<feature type="transmembrane region" description="Helical" evidence="1">
    <location>
        <begin position="6"/>
        <end position="27"/>
    </location>
</feature>
<sequence>MEWYSGIKFVHGFTIHISITFFVLRFLMDSQGFTVWRNPPWKYLPHINDSLLLLSALALLKITGWTLFVHFWITVKVLLVVAYIVMGWFAMRQNLKPVYRWISFTLALGLFALIYLFAVNKFM</sequence>
<keyword evidence="1" id="KW-0812">Transmembrane</keyword>
<dbReference type="EMBL" id="PIPQ01000002">
    <property type="protein sequence ID" value="RUO42754.1"/>
    <property type="molecule type" value="Genomic_DNA"/>
</dbReference>
<evidence type="ECO:0000313" key="3">
    <source>
        <dbReference type="Proteomes" id="UP000286976"/>
    </source>
</evidence>
<accession>A0A432X7A8</accession>
<evidence type="ECO:0000256" key="1">
    <source>
        <dbReference type="SAM" id="Phobius"/>
    </source>
</evidence>
<dbReference type="RefSeq" id="WP_126756968.1">
    <property type="nucleotide sequence ID" value="NZ_PIPQ01000002.1"/>
</dbReference>
<dbReference type="GO" id="GO:0005886">
    <property type="term" value="C:plasma membrane"/>
    <property type="evidence" value="ECO:0007669"/>
    <property type="project" value="TreeGrafter"/>
</dbReference>
<dbReference type="PANTHER" id="PTHR39594:SF1">
    <property type="entry name" value="PROTEIN YCHQ"/>
    <property type="match status" value="1"/>
</dbReference>
<keyword evidence="1" id="KW-0472">Membrane</keyword>
<feature type="transmembrane region" description="Helical" evidence="1">
    <location>
        <begin position="71"/>
        <end position="91"/>
    </location>
</feature>
<organism evidence="2 3">
    <name type="scientific">Aliidiomarina taiwanensis</name>
    <dbReference type="NCBI Taxonomy" id="946228"/>
    <lineage>
        <taxon>Bacteria</taxon>
        <taxon>Pseudomonadati</taxon>
        <taxon>Pseudomonadota</taxon>
        <taxon>Gammaproteobacteria</taxon>
        <taxon>Alteromonadales</taxon>
        <taxon>Idiomarinaceae</taxon>
        <taxon>Aliidiomarina</taxon>
    </lineage>
</organism>
<reference evidence="2 3" key="1">
    <citation type="journal article" date="2011" name="Front. Microbiol.">
        <title>Genomic signatures of strain selection and enhancement in Bacillus atrophaeus var. globigii, a historical biowarfare simulant.</title>
        <authorList>
            <person name="Gibbons H.S."/>
            <person name="Broomall S.M."/>
            <person name="McNew L.A."/>
            <person name="Daligault H."/>
            <person name="Chapman C."/>
            <person name="Bruce D."/>
            <person name="Karavis M."/>
            <person name="Krepps M."/>
            <person name="McGregor P.A."/>
            <person name="Hong C."/>
            <person name="Park K.H."/>
            <person name="Akmal A."/>
            <person name="Feldman A."/>
            <person name="Lin J.S."/>
            <person name="Chang W.E."/>
            <person name="Higgs B.W."/>
            <person name="Demirev P."/>
            <person name="Lindquist J."/>
            <person name="Liem A."/>
            <person name="Fochler E."/>
            <person name="Read T.D."/>
            <person name="Tapia R."/>
            <person name="Johnson S."/>
            <person name="Bishop-Lilly K.A."/>
            <person name="Detter C."/>
            <person name="Han C."/>
            <person name="Sozhamannan S."/>
            <person name="Rosenzweig C.N."/>
            <person name="Skowronski E.W."/>
        </authorList>
    </citation>
    <scope>NUCLEOTIDE SEQUENCE [LARGE SCALE GENOMIC DNA]</scope>
    <source>
        <strain evidence="2 3">AIT1</strain>
    </source>
</reference>
<gene>
    <name evidence="2" type="ORF">CWE15_04920</name>
</gene>
<proteinExistence type="predicted"/>
<dbReference type="InterPro" id="IPR007360">
    <property type="entry name" value="SirB"/>
</dbReference>